<comment type="cofactor">
    <cofactor evidence="1 7">
        <name>Mg(2+)</name>
        <dbReference type="ChEBI" id="CHEBI:18420"/>
    </cofactor>
</comment>
<evidence type="ECO:0000313" key="8">
    <source>
        <dbReference type="EMBL" id="RGV48590.1"/>
    </source>
</evidence>
<keyword evidence="5 8" id="KW-0378">Hydrolase</keyword>
<comment type="subunit">
    <text evidence="3">Homotetramer.</text>
</comment>
<dbReference type="SFLD" id="SFLDG01138">
    <property type="entry name" value="C1.6.2:_Deoxy-d-mannose-octulo"/>
    <property type="match status" value="1"/>
</dbReference>
<dbReference type="InterPro" id="IPR023214">
    <property type="entry name" value="HAD_sf"/>
</dbReference>
<dbReference type="Pfam" id="PF08282">
    <property type="entry name" value="Hydrolase_3"/>
    <property type="match status" value="1"/>
</dbReference>
<sequence length="156" mass="17091">MQKIKILVMDVDGTLTDGKIYMSNQGEMMKAFNIKDGYAIARLADFDILPVIITGRESDIVLNRCKELKITNIHQGIENKILKLRDVCAEKGISLNEVAYIGDDLNDIDCMNLCGFTAAPADAMHKVKDVANYVCNAKGGEGAVRECIDYLTSLGA</sequence>
<dbReference type="RefSeq" id="WP_118421069.1">
    <property type="nucleotide sequence ID" value="NZ_QRZF01000022.1"/>
</dbReference>
<dbReference type="AlphaFoldDB" id="A0A412XTK5"/>
<feature type="binding site" evidence="7">
    <location>
        <position position="10"/>
    </location>
    <ligand>
        <name>Mg(2+)</name>
        <dbReference type="ChEBI" id="CHEBI:18420"/>
    </ligand>
</feature>
<dbReference type="EMBL" id="QRZF01000022">
    <property type="protein sequence ID" value="RGV48590.1"/>
    <property type="molecule type" value="Genomic_DNA"/>
</dbReference>
<dbReference type="FunFam" id="3.40.50.1000:FF:000029">
    <property type="entry name" value="3-deoxy-D-manno-octulosonate 8-phosphate phosphatase KdsC"/>
    <property type="match status" value="1"/>
</dbReference>
<evidence type="ECO:0000256" key="4">
    <source>
        <dbReference type="ARBA" id="ARBA00022723"/>
    </source>
</evidence>
<gene>
    <name evidence="8" type="ORF">DWW10_21775</name>
</gene>
<keyword evidence="6 7" id="KW-0460">Magnesium</keyword>
<dbReference type="SFLD" id="SFLDS00003">
    <property type="entry name" value="Haloacid_Dehalogenase"/>
    <property type="match status" value="1"/>
</dbReference>
<dbReference type="GO" id="GO:0046872">
    <property type="term" value="F:metal ion binding"/>
    <property type="evidence" value="ECO:0007669"/>
    <property type="project" value="UniProtKB-KW"/>
</dbReference>
<dbReference type="NCBIfam" id="TIGR01670">
    <property type="entry name" value="KdsC-phosphatas"/>
    <property type="match status" value="1"/>
</dbReference>
<dbReference type="SUPFAM" id="SSF56784">
    <property type="entry name" value="HAD-like"/>
    <property type="match status" value="1"/>
</dbReference>
<dbReference type="InterPro" id="IPR036412">
    <property type="entry name" value="HAD-like_sf"/>
</dbReference>
<evidence type="ECO:0000256" key="7">
    <source>
        <dbReference type="PIRSR" id="PIRSR006118-2"/>
    </source>
</evidence>
<dbReference type="CDD" id="cd01630">
    <property type="entry name" value="HAD_KDO-like"/>
    <property type="match status" value="1"/>
</dbReference>
<feature type="binding site" evidence="7">
    <location>
        <position position="12"/>
    </location>
    <ligand>
        <name>substrate</name>
    </ligand>
</feature>
<evidence type="ECO:0000313" key="9">
    <source>
        <dbReference type="Proteomes" id="UP000283850"/>
    </source>
</evidence>
<reference evidence="8 9" key="1">
    <citation type="submission" date="2018-08" db="EMBL/GenBank/DDBJ databases">
        <title>A genome reference for cultivated species of the human gut microbiota.</title>
        <authorList>
            <person name="Zou Y."/>
            <person name="Xue W."/>
            <person name="Luo G."/>
        </authorList>
    </citation>
    <scope>NUCLEOTIDE SEQUENCE [LARGE SCALE GENOMIC DNA]</scope>
    <source>
        <strain evidence="8 9">AF14-32</strain>
    </source>
</reference>
<dbReference type="NCBIfam" id="TIGR01662">
    <property type="entry name" value="HAD-SF-IIIA"/>
    <property type="match status" value="1"/>
</dbReference>
<feature type="binding site" evidence="7">
    <location>
        <position position="103"/>
    </location>
    <ligand>
        <name>Mg(2+)</name>
        <dbReference type="ChEBI" id="CHEBI:18420"/>
    </ligand>
</feature>
<evidence type="ECO:0000256" key="5">
    <source>
        <dbReference type="ARBA" id="ARBA00022801"/>
    </source>
</evidence>
<dbReference type="InterPro" id="IPR010023">
    <property type="entry name" value="KdsC_fam"/>
</dbReference>
<comment type="similarity">
    <text evidence="2">Belongs to the KdsC family.</text>
</comment>
<evidence type="ECO:0000256" key="2">
    <source>
        <dbReference type="ARBA" id="ARBA00005893"/>
    </source>
</evidence>
<dbReference type="InterPro" id="IPR006549">
    <property type="entry name" value="HAD-SF_hydro_IIIA"/>
</dbReference>
<dbReference type="Proteomes" id="UP000283850">
    <property type="component" value="Unassembled WGS sequence"/>
</dbReference>
<dbReference type="GO" id="GO:0008781">
    <property type="term" value="F:N-acylneuraminate cytidylyltransferase activity"/>
    <property type="evidence" value="ECO:0007669"/>
    <property type="project" value="TreeGrafter"/>
</dbReference>
<dbReference type="GO" id="GO:0016788">
    <property type="term" value="F:hydrolase activity, acting on ester bonds"/>
    <property type="evidence" value="ECO:0007669"/>
    <property type="project" value="InterPro"/>
</dbReference>
<proteinExistence type="inferred from homology"/>
<keyword evidence="4 7" id="KW-0479">Metal-binding</keyword>
<dbReference type="PIRSF" id="PIRSF006118">
    <property type="entry name" value="KDO8-P_Ptase"/>
    <property type="match status" value="1"/>
</dbReference>
<dbReference type="Gene3D" id="3.40.50.1000">
    <property type="entry name" value="HAD superfamily/HAD-like"/>
    <property type="match status" value="1"/>
</dbReference>
<evidence type="ECO:0000256" key="6">
    <source>
        <dbReference type="ARBA" id="ARBA00022842"/>
    </source>
</evidence>
<dbReference type="InterPro" id="IPR050793">
    <property type="entry name" value="CMP-NeuNAc_synthase"/>
</dbReference>
<evidence type="ECO:0000256" key="1">
    <source>
        <dbReference type="ARBA" id="ARBA00001946"/>
    </source>
</evidence>
<comment type="caution">
    <text evidence="8">The sequence shown here is derived from an EMBL/GenBank/DDBJ whole genome shotgun (WGS) entry which is preliminary data.</text>
</comment>
<organism evidence="8 9">
    <name type="scientific">Bacteroides intestinalis</name>
    <dbReference type="NCBI Taxonomy" id="329854"/>
    <lineage>
        <taxon>Bacteria</taxon>
        <taxon>Pseudomonadati</taxon>
        <taxon>Bacteroidota</taxon>
        <taxon>Bacteroidia</taxon>
        <taxon>Bacteroidales</taxon>
        <taxon>Bacteroidaceae</taxon>
        <taxon>Bacteroides</taxon>
    </lineage>
</organism>
<accession>A0A412XTK5</accession>
<name>A0A412XTK5_9BACE</name>
<evidence type="ECO:0000256" key="3">
    <source>
        <dbReference type="ARBA" id="ARBA00011881"/>
    </source>
</evidence>
<dbReference type="PANTHER" id="PTHR21485:SF3">
    <property type="entry name" value="N-ACYLNEURAMINATE CYTIDYLYLTRANSFERASE"/>
    <property type="match status" value="1"/>
</dbReference>
<dbReference type="SFLD" id="SFLDG01136">
    <property type="entry name" value="C1.6:_Phosphoserine_Phosphatas"/>
    <property type="match status" value="1"/>
</dbReference>
<protein>
    <submittedName>
        <fullName evidence="8">HAD-IIIA family hydrolase</fullName>
    </submittedName>
</protein>
<dbReference type="PANTHER" id="PTHR21485">
    <property type="entry name" value="HAD SUPERFAMILY MEMBERS CMAS AND KDSC"/>
    <property type="match status" value="1"/>
</dbReference>